<evidence type="ECO:0000313" key="9">
    <source>
        <dbReference type="EMBL" id="KPM08317.1"/>
    </source>
</evidence>
<dbReference type="GO" id="GO:0005789">
    <property type="term" value="C:endoplasmic reticulum membrane"/>
    <property type="evidence" value="ECO:0007669"/>
    <property type="project" value="UniProtKB-SubCell"/>
</dbReference>
<dbReference type="PANTHER" id="PTHR10408:SF8">
    <property type="entry name" value="O-ACYLTRANSFERASE"/>
    <property type="match status" value="1"/>
</dbReference>
<keyword evidence="6" id="KW-1133">Transmembrane helix</keyword>
<evidence type="ECO:0000256" key="7">
    <source>
        <dbReference type="ARBA" id="ARBA00023136"/>
    </source>
</evidence>
<dbReference type="PANTHER" id="PTHR10408">
    <property type="entry name" value="STEROL O-ACYLTRANSFERASE"/>
    <property type="match status" value="1"/>
</dbReference>
<comment type="similarity">
    <text evidence="2">Belongs to the membrane-bound acyltransferase family. Sterol o-acyltransferase subfamily.</text>
</comment>
<comment type="subcellular location">
    <subcellularLocation>
        <location evidence="1">Endoplasmic reticulum membrane</location>
        <topology evidence="1">Multi-pass membrane protein</topology>
    </subcellularLocation>
</comment>
<evidence type="ECO:0000256" key="4">
    <source>
        <dbReference type="ARBA" id="ARBA00022692"/>
    </source>
</evidence>
<evidence type="ECO:0000256" key="5">
    <source>
        <dbReference type="ARBA" id="ARBA00022824"/>
    </source>
</evidence>
<protein>
    <submittedName>
        <fullName evidence="9">Sterol O-acyltransferase-like protein</fullName>
    </submittedName>
</protein>
<name>A0A132ABM3_SARSC</name>
<keyword evidence="3" id="KW-0808">Transferase</keyword>
<keyword evidence="7" id="KW-0472">Membrane</keyword>
<proteinExistence type="inferred from homology"/>
<dbReference type="VEuPathDB" id="VectorBase:SSCA002678"/>
<gene>
    <name evidence="9" type="ORF">QR98_0068330</name>
</gene>
<evidence type="ECO:0000256" key="1">
    <source>
        <dbReference type="ARBA" id="ARBA00004477"/>
    </source>
</evidence>
<keyword evidence="5" id="KW-0256">Endoplasmic reticulum</keyword>
<dbReference type="OrthoDB" id="6407650at2759"/>
<reference evidence="9 10" key="1">
    <citation type="journal article" date="2015" name="Parasit. Vectors">
        <title>Draft genome of the scabies mite.</title>
        <authorList>
            <person name="Rider S.D.Jr."/>
            <person name="Morgan M.S."/>
            <person name="Arlian L.G."/>
        </authorList>
    </citation>
    <scope>NUCLEOTIDE SEQUENCE [LARGE SCALE GENOMIC DNA]</scope>
    <source>
        <strain evidence="9">Arlian Lab</strain>
    </source>
</reference>
<dbReference type="InterPro" id="IPR004299">
    <property type="entry name" value="MBOAT_fam"/>
</dbReference>
<dbReference type="AlphaFoldDB" id="A0A132ABM3"/>
<dbReference type="Proteomes" id="UP000616769">
    <property type="component" value="Unassembled WGS sequence"/>
</dbReference>
<dbReference type="InterPro" id="IPR014371">
    <property type="entry name" value="Oat_ACAT_DAG_ARE"/>
</dbReference>
<accession>A0A132ABM3</accession>
<keyword evidence="8" id="KW-0012">Acyltransferase</keyword>
<dbReference type="EMBL" id="JXLN01012321">
    <property type="protein sequence ID" value="KPM08317.1"/>
    <property type="molecule type" value="Genomic_DNA"/>
</dbReference>
<comment type="caution">
    <text evidence="9">The sequence shown here is derived from an EMBL/GenBank/DDBJ whole genome shotgun (WGS) entry which is preliminary data.</text>
</comment>
<keyword evidence="4" id="KW-0812">Transmembrane</keyword>
<organism evidence="9 10">
    <name type="scientific">Sarcoptes scabiei</name>
    <name type="common">Itch mite</name>
    <name type="synonym">Acarus scabiei</name>
    <dbReference type="NCBI Taxonomy" id="52283"/>
    <lineage>
        <taxon>Eukaryota</taxon>
        <taxon>Metazoa</taxon>
        <taxon>Ecdysozoa</taxon>
        <taxon>Arthropoda</taxon>
        <taxon>Chelicerata</taxon>
        <taxon>Arachnida</taxon>
        <taxon>Acari</taxon>
        <taxon>Acariformes</taxon>
        <taxon>Sarcoptiformes</taxon>
        <taxon>Astigmata</taxon>
        <taxon>Psoroptidia</taxon>
        <taxon>Sarcoptoidea</taxon>
        <taxon>Sarcoptidae</taxon>
        <taxon>Sarcoptinae</taxon>
        <taxon>Sarcoptes</taxon>
    </lineage>
</organism>
<evidence type="ECO:0000256" key="6">
    <source>
        <dbReference type="ARBA" id="ARBA00022989"/>
    </source>
</evidence>
<evidence type="ECO:0000256" key="2">
    <source>
        <dbReference type="ARBA" id="ARBA00009010"/>
    </source>
</evidence>
<sequence length="239" mass="28760">MEMCRLLMKAHSFYIEKRELHLEMKTLMKLSEKPDDSWQNFLALPSRPRLSRLVYFLFAPTLYYQDSYPRTEKIRWPLLLTLSIQFFAMIAFALIAISRYLVTNFSRVGLERYEIKNLFHQLNHLFVFGLLMYLMCFYGLFHIWHNIVGELLRFGDRKFYDDWWSSTTLKEYYRKWNLIVQDWIFLYLYCPAYSTFANKVTAANFVVFVSAIFHELIITVSLRTFFPALFIFFATGSCM</sequence>
<dbReference type="Pfam" id="PF03062">
    <property type="entry name" value="MBOAT"/>
    <property type="match status" value="1"/>
</dbReference>
<evidence type="ECO:0000256" key="8">
    <source>
        <dbReference type="ARBA" id="ARBA00023315"/>
    </source>
</evidence>
<dbReference type="GO" id="GO:0008374">
    <property type="term" value="F:O-acyltransferase activity"/>
    <property type="evidence" value="ECO:0007669"/>
    <property type="project" value="InterPro"/>
</dbReference>
<evidence type="ECO:0000313" key="10">
    <source>
        <dbReference type="Proteomes" id="UP000616769"/>
    </source>
</evidence>
<evidence type="ECO:0000256" key="3">
    <source>
        <dbReference type="ARBA" id="ARBA00022679"/>
    </source>
</evidence>